<dbReference type="EMBL" id="JAULJQ010000010">
    <property type="protein sequence ID" value="MDO2409982.1"/>
    <property type="molecule type" value="Genomic_DNA"/>
</dbReference>
<keyword evidence="2" id="KW-1185">Reference proteome</keyword>
<dbReference type="NCBIfam" id="TIGR01537">
    <property type="entry name" value="portal_HK97"/>
    <property type="match status" value="1"/>
</dbReference>
<evidence type="ECO:0000313" key="1">
    <source>
        <dbReference type="EMBL" id="MDO2409982.1"/>
    </source>
</evidence>
<sequence>MRLFDFFKKRSSDAELIFESSESERISSTQALRLSAVYACVNLLSQTISTLPFNIYERTENGSQKAIKHPLNKLLSIAPNDDMNAQIFLATLVSTVLLKGNAFVRPIRARNGAIIRLDLLDSDAISIDINAKKYYYTSDQGVVAFSYKELVNVLFTPSANGIKGLTPIAQCQKTLGLSTAIDDSGTAFFKNRAMPSGVLSFDAKMSDAQFDEIRKSMSAGFKGKNAGRLMILEAGGKFSQLSINNADAQFIEVKNFQIADIARIFRVPPHLIGELSRATFSNIEHQKIDFIDSTIRPLCESIESAFAHRLLSESEQEKFYFKFNLAGLLRGDMKSRFEAYNLGRNMGVYSANDIRRLEDLNEIDGGDIYLQPLNMTEQGAKDERNNNEINKI</sequence>
<organism evidence="1 2">
    <name type="scientific">Campylobacter magnus</name>
    <dbReference type="NCBI Taxonomy" id="3026462"/>
    <lineage>
        <taxon>Bacteria</taxon>
        <taxon>Pseudomonadati</taxon>
        <taxon>Campylobacterota</taxon>
        <taxon>Epsilonproteobacteria</taxon>
        <taxon>Campylobacterales</taxon>
        <taxon>Campylobacteraceae</taxon>
        <taxon>Campylobacter</taxon>
    </lineage>
</organism>
<dbReference type="Gene3D" id="3.40.140.120">
    <property type="match status" value="1"/>
</dbReference>
<dbReference type="InterPro" id="IPR006944">
    <property type="entry name" value="Phage/GTA_portal"/>
</dbReference>
<accession>A0ABT8T8H7</accession>
<dbReference type="Proteomes" id="UP001171111">
    <property type="component" value="Unassembled WGS sequence"/>
</dbReference>
<protein>
    <submittedName>
        <fullName evidence="1">Phage portal protein</fullName>
    </submittedName>
</protein>
<dbReference type="RefSeq" id="WP_302244755.1">
    <property type="nucleotide sequence ID" value="NZ_JAULJQ010000010.1"/>
</dbReference>
<reference evidence="1 2" key="1">
    <citation type="submission" date="2023-06" db="EMBL/GenBank/DDBJ databases">
        <title>Campylobacter magnum sp. nov., isolated from cecal contents of domestic pigs (Sus scrofa domesticus).</title>
        <authorList>
            <person name="Papic B."/>
            <person name="Gruntar I."/>
        </authorList>
    </citation>
    <scope>NUCLEOTIDE SEQUENCE [LARGE SCALE GENOMIC DNA]</scope>
    <source>
        <strain evidence="2">34484-21</strain>
    </source>
</reference>
<proteinExistence type="predicted"/>
<gene>
    <name evidence="1" type="ORF">Q2362_07785</name>
</gene>
<comment type="caution">
    <text evidence="1">The sequence shown here is derived from an EMBL/GenBank/DDBJ whole genome shotgun (WGS) entry which is preliminary data.</text>
</comment>
<dbReference type="InterPro" id="IPR006427">
    <property type="entry name" value="Portal_HK97"/>
</dbReference>
<dbReference type="Gene3D" id="3.30.1120.70">
    <property type="match status" value="1"/>
</dbReference>
<name>A0ABT8T8H7_9BACT</name>
<evidence type="ECO:0000313" key="2">
    <source>
        <dbReference type="Proteomes" id="UP001171111"/>
    </source>
</evidence>
<dbReference type="Gene3D" id="1.20.1270.210">
    <property type="match status" value="1"/>
</dbReference>
<dbReference type="Pfam" id="PF04860">
    <property type="entry name" value="Phage_portal"/>
    <property type="match status" value="1"/>
</dbReference>